<dbReference type="InterPro" id="IPR050953">
    <property type="entry name" value="N4_N6_ade-DNA_methylase"/>
</dbReference>
<feature type="non-terminal residue" evidence="10">
    <location>
        <position position="1"/>
    </location>
</feature>
<evidence type="ECO:0000256" key="5">
    <source>
        <dbReference type="ARBA" id="ARBA00022747"/>
    </source>
</evidence>
<evidence type="ECO:0000259" key="9">
    <source>
        <dbReference type="Pfam" id="PF12950"/>
    </source>
</evidence>
<evidence type="ECO:0000256" key="4">
    <source>
        <dbReference type="ARBA" id="ARBA00022691"/>
    </source>
</evidence>
<dbReference type="Proteomes" id="UP000293300">
    <property type="component" value="Unassembled WGS sequence"/>
</dbReference>
<dbReference type="InterPro" id="IPR025931">
    <property type="entry name" value="TaqI_C"/>
</dbReference>
<dbReference type="PANTHER" id="PTHR33841:SF1">
    <property type="entry name" value="DNA METHYLTRANSFERASE A"/>
    <property type="match status" value="1"/>
</dbReference>
<gene>
    <name evidence="10" type="ORF">EZL74_13045</name>
</gene>
<dbReference type="GO" id="GO:0009307">
    <property type="term" value="P:DNA restriction-modification system"/>
    <property type="evidence" value="ECO:0007669"/>
    <property type="project" value="UniProtKB-KW"/>
</dbReference>
<dbReference type="GO" id="GO:0003677">
    <property type="term" value="F:DNA binding"/>
    <property type="evidence" value="ECO:0007669"/>
    <property type="project" value="UniProtKB-KW"/>
</dbReference>
<keyword evidence="5" id="KW-0680">Restriction system</keyword>
<dbReference type="SUPFAM" id="SSF53335">
    <property type="entry name" value="S-adenosyl-L-methionine-dependent methyltransferases"/>
    <property type="match status" value="1"/>
</dbReference>
<dbReference type="AlphaFoldDB" id="A0A4V2L3X1"/>
<keyword evidence="6" id="KW-0238">DNA-binding</keyword>
<comment type="caution">
    <text evidence="10">The sequence shown here is derived from an EMBL/GenBank/DDBJ whole genome shotgun (WGS) entry which is preliminary data.</text>
</comment>
<dbReference type="GO" id="GO:0009007">
    <property type="term" value="F:site-specific DNA-methyltransferase (adenine-specific) activity"/>
    <property type="evidence" value="ECO:0007669"/>
    <property type="project" value="UniProtKB-EC"/>
</dbReference>
<dbReference type="EC" id="2.1.1.72" evidence="1"/>
<evidence type="ECO:0000313" key="11">
    <source>
        <dbReference type="Proteomes" id="UP000293300"/>
    </source>
</evidence>
<sequence>TGDIYSLFYELGIKLLKPKGYLAFITSNKWMRAAYGESLRKYFVEKSNPVILIDFGGVQVFDTATVDTNILISEKAKYEGETKACILDKNFSINNTSDYFNTLFIKASYTSANWTVLGAVEQTIKNKIEKIGIPLKNWDVQINYGIKTGYNEAFIIDENKRNDEIIRPILLGKNIKRFTYEWSGNWLINAHNGIKSKGIPRIDVEKDYPVVYEYLLKHRTELEKRLDQGDHWSNLRNCAYLEDFNKVKIGWGNLALKSQFSFIPADYILNAPSPFFVTENYYLLAVLNSTIADYYIKQLGVSRNGGYFEYKPMFVEQLPIPFIDEAEQKKFCDIVEKIIYEKTNNRETSELENSLDKMVFDLYNLVEEEINLVSNY</sequence>
<keyword evidence="4" id="KW-0949">S-adenosyl-L-methionine</keyword>
<feature type="domain" description="Type II methyltransferase M.TaqI-like" evidence="8">
    <location>
        <begin position="2"/>
        <end position="61"/>
    </location>
</feature>
<evidence type="ECO:0000256" key="1">
    <source>
        <dbReference type="ARBA" id="ARBA00011900"/>
    </source>
</evidence>
<keyword evidence="3" id="KW-0808">Transferase</keyword>
<reference evidence="10 11" key="1">
    <citation type="submission" date="2019-02" db="EMBL/GenBank/DDBJ databases">
        <title>Flavobacterium sp. RD-2-33 isolated from forest soil.</title>
        <authorList>
            <person name="Chaudhary D.K."/>
        </authorList>
    </citation>
    <scope>NUCLEOTIDE SEQUENCE [LARGE SCALE GENOMIC DNA]</scope>
    <source>
        <strain evidence="10 11">RD-2-33</strain>
    </source>
</reference>
<accession>A0A4V2L3X1</accession>
<dbReference type="PANTHER" id="PTHR33841">
    <property type="entry name" value="DNA METHYLTRANSFERASE YEEA-RELATED"/>
    <property type="match status" value="1"/>
</dbReference>
<name>A0A4V2L3X1_9FLAO</name>
<evidence type="ECO:0000313" key="10">
    <source>
        <dbReference type="EMBL" id="TBX64280.1"/>
    </source>
</evidence>
<dbReference type="Pfam" id="PF07669">
    <property type="entry name" value="Eco57I"/>
    <property type="match status" value="1"/>
</dbReference>
<feature type="domain" description="TaqI-like C-terminal specificity" evidence="9">
    <location>
        <begin position="168"/>
        <end position="320"/>
    </location>
</feature>
<dbReference type="EMBL" id="SJPE01000034">
    <property type="protein sequence ID" value="TBX64280.1"/>
    <property type="molecule type" value="Genomic_DNA"/>
</dbReference>
<dbReference type="InterPro" id="IPR029063">
    <property type="entry name" value="SAM-dependent_MTases_sf"/>
</dbReference>
<evidence type="ECO:0000259" key="8">
    <source>
        <dbReference type="Pfam" id="PF07669"/>
    </source>
</evidence>
<evidence type="ECO:0000256" key="7">
    <source>
        <dbReference type="ARBA" id="ARBA00047942"/>
    </source>
</evidence>
<proteinExistence type="predicted"/>
<dbReference type="InterPro" id="IPR011639">
    <property type="entry name" value="MethylTrfase_TaqI-like_dom"/>
</dbReference>
<organism evidence="10 11">
    <name type="scientific">Flavobacterium silvisoli</name>
    <dbReference type="NCBI Taxonomy" id="2529433"/>
    <lineage>
        <taxon>Bacteria</taxon>
        <taxon>Pseudomonadati</taxon>
        <taxon>Bacteroidota</taxon>
        <taxon>Flavobacteriia</taxon>
        <taxon>Flavobacteriales</taxon>
        <taxon>Flavobacteriaceae</taxon>
        <taxon>Flavobacterium</taxon>
    </lineage>
</organism>
<dbReference type="RefSeq" id="WP_193553769.1">
    <property type="nucleotide sequence ID" value="NZ_SJPE01000034.1"/>
</dbReference>
<dbReference type="Gene3D" id="3.40.50.150">
    <property type="entry name" value="Vaccinia Virus protein VP39"/>
    <property type="match status" value="1"/>
</dbReference>
<dbReference type="Pfam" id="PF12950">
    <property type="entry name" value="TaqI_C"/>
    <property type="match status" value="1"/>
</dbReference>
<keyword evidence="11" id="KW-1185">Reference proteome</keyword>
<protein>
    <recommendedName>
        <fullName evidence="1">site-specific DNA-methyltransferase (adenine-specific)</fullName>
        <ecNumber evidence="1">2.1.1.72</ecNumber>
    </recommendedName>
</protein>
<dbReference type="GO" id="GO:0032259">
    <property type="term" value="P:methylation"/>
    <property type="evidence" value="ECO:0007669"/>
    <property type="project" value="UniProtKB-KW"/>
</dbReference>
<evidence type="ECO:0000256" key="6">
    <source>
        <dbReference type="ARBA" id="ARBA00023125"/>
    </source>
</evidence>
<comment type="catalytic activity">
    <reaction evidence="7">
        <text>a 2'-deoxyadenosine in DNA + S-adenosyl-L-methionine = an N(6)-methyl-2'-deoxyadenosine in DNA + S-adenosyl-L-homocysteine + H(+)</text>
        <dbReference type="Rhea" id="RHEA:15197"/>
        <dbReference type="Rhea" id="RHEA-COMP:12418"/>
        <dbReference type="Rhea" id="RHEA-COMP:12419"/>
        <dbReference type="ChEBI" id="CHEBI:15378"/>
        <dbReference type="ChEBI" id="CHEBI:57856"/>
        <dbReference type="ChEBI" id="CHEBI:59789"/>
        <dbReference type="ChEBI" id="CHEBI:90615"/>
        <dbReference type="ChEBI" id="CHEBI:90616"/>
        <dbReference type="EC" id="2.1.1.72"/>
    </reaction>
</comment>
<evidence type="ECO:0000256" key="3">
    <source>
        <dbReference type="ARBA" id="ARBA00022679"/>
    </source>
</evidence>
<keyword evidence="2" id="KW-0489">Methyltransferase</keyword>
<evidence type="ECO:0000256" key="2">
    <source>
        <dbReference type="ARBA" id="ARBA00022603"/>
    </source>
</evidence>